<dbReference type="InterPro" id="IPR001853">
    <property type="entry name" value="DSBA-like_thioredoxin_dom"/>
</dbReference>
<organism evidence="2 3">
    <name type="scientific">Asterophora parasitica</name>
    <dbReference type="NCBI Taxonomy" id="117018"/>
    <lineage>
        <taxon>Eukaryota</taxon>
        <taxon>Fungi</taxon>
        <taxon>Dikarya</taxon>
        <taxon>Basidiomycota</taxon>
        <taxon>Agaricomycotina</taxon>
        <taxon>Agaricomycetes</taxon>
        <taxon>Agaricomycetidae</taxon>
        <taxon>Agaricales</taxon>
        <taxon>Tricholomatineae</taxon>
        <taxon>Lyophyllaceae</taxon>
        <taxon>Asterophora</taxon>
    </lineage>
</organism>
<feature type="domain" description="DSBA-like thioredoxin" evidence="1">
    <location>
        <begin position="9"/>
        <end position="214"/>
    </location>
</feature>
<gene>
    <name evidence="2" type="ORF">DXG03_002800</name>
</gene>
<dbReference type="InterPro" id="IPR036249">
    <property type="entry name" value="Thioredoxin-like_sf"/>
</dbReference>
<dbReference type="PANTHER" id="PTHR13887:SF41">
    <property type="entry name" value="THIOREDOXIN SUPERFAMILY PROTEIN"/>
    <property type="match status" value="1"/>
</dbReference>
<evidence type="ECO:0000313" key="2">
    <source>
        <dbReference type="EMBL" id="KAG5642426.1"/>
    </source>
</evidence>
<dbReference type="GO" id="GO:0016491">
    <property type="term" value="F:oxidoreductase activity"/>
    <property type="evidence" value="ECO:0007669"/>
    <property type="project" value="InterPro"/>
</dbReference>
<dbReference type="SUPFAM" id="SSF52833">
    <property type="entry name" value="Thioredoxin-like"/>
    <property type="match status" value="1"/>
</dbReference>
<reference evidence="2" key="2">
    <citation type="submission" date="2021-10" db="EMBL/GenBank/DDBJ databases">
        <title>Phylogenomics reveals ancestral predisposition of the termite-cultivated fungus Termitomyces towards a domesticated lifestyle.</title>
        <authorList>
            <person name="Auxier B."/>
            <person name="Grum-Grzhimaylo A."/>
            <person name="Cardenas M.E."/>
            <person name="Lodge J.D."/>
            <person name="Laessoe T."/>
            <person name="Pedersen O."/>
            <person name="Smith M.E."/>
            <person name="Kuyper T.W."/>
            <person name="Franco-Molano E.A."/>
            <person name="Baroni T.J."/>
            <person name="Aanen D.K."/>
        </authorList>
    </citation>
    <scope>NUCLEOTIDE SEQUENCE</scope>
    <source>
        <strain evidence="2">AP01</strain>
        <tissue evidence="2">Mycelium</tissue>
    </source>
</reference>
<keyword evidence="3" id="KW-1185">Reference proteome</keyword>
<dbReference type="Proteomes" id="UP000775547">
    <property type="component" value="Unassembled WGS sequence"/>
</dbReference>
<dbReference type="Pfam" id="PF01323">
    <property type="entry name" value="DSBA"/>
    <property type="match status" value="1"/>
</dbReference>
<dbReference type="Gene3D" id="3.40.30.10">
    <property type="entry name" value="Glutaredoxin"/>
    <property type="match status" value="1"/>
</dbReference>
<sequence length="247" mass="26940">MADRVVKLTVVNDFVCANCCIGQHELLDAILFCKDTLNLPLSFELEHMPFRLINDKSLDGADKLDKVTFYERRFGKENFATFTTAVSKWANEKGIPISMRGIMSQSTLAHRLALKAGKVGGQKLQIPVLCGVFKANLEDGKDIGDLDVLGEIAEDAGLMSKDEAIRFLESDELEKEVDEICDKARNLGITGVPMTIIDGRWAVSGGQSSDVYVQIFKKLASAGVSPSGVYSAPSPFSETVVETRICA</sequence>
<evidence type="ECO:0000313" key="3">
    <source>
        <dbReference type="Proteomes" id="UP000775547"/>
    </source>
</evidence>
<proteinExistence type="predicted"/>
<accession>A0A9P7G3K8</accession>
<protein>
    <recommendedName>
        <fullName evidence="1">DSBA-like thioredoxin domain-containing protein</fullName>
    </recommendedName>
</protein>
<name>A0A9P7G3K8_9AGAR</name>
<dbReference type="AlphaFoldDB" id="A0A9P7G3K8"/>
<comment type="caution">
    <text evidence="2">The sequence shown here is derived from an EMBL/GenBank/DDBJ whole genome shotgun (WGS) entry which is preliminary data.</text>
</comment>
<dbReference type="OrthoDB" id="1930760at2759"/>
<evidence type="ECO:0000259" key="1">
    <source>
        <dbReference type="Pfam" id="PF01323"/>
    </source>
</evidence>
<dbReference type="EMBL" id="JABCKV010000186">
    <property type="protein sequence ID" value="KAG5642426.1"/>
    <property type="molecule type" value="Genomic_DNA"/>
</dbReference>
<dbReference type="PANTHER" id="PTHR13887">
    <property type="entry name" value="GLUTATHIONE S-TRANSFERASE KAPPA"/>
    <property type="match status" value="1"/>
</dbReference>
<reference evidence="2" key="1">
    <citation type="submission" date="2020-07" db="EMBL/GenBank/DDBJ databases">
        <authorList>
            <person name="Nieuwenhuis M."/>
            <person name="Van De Peppel L.J.J."/>
        </authorList>
    </citation>
    <scope>NUCLEOTIDE SEQUENCE</scope>
    <source>
        <strain evidence="2">AP01</strain>
        <tissue evidence="2">Mycelium</tissue>
    </source>
</reference>